<keyword evidence="4" id="KW-1185">Reference proteome</keyword>
<reference evidence="3 4" key="1">
    <citation type="submission" date="2021-01" db="EMBL/GenBank/DDBJ databases">
        <title>Draft genome sequence of Micromonospora sp. strain STR1_7.</title>
        <authorList>
            <person name="Karlyshev A."/>
            <person name="Jawad R."/>
        </authorList>
    </citation>
    <scope>NUCLEOTIDE SEQUENCE [LARGE SCALE GENOMIC DNA]</scope>
    <source>
        <strain evidence="3 4">STR1-7</strain>
    </source>
</reference>
<feature type="region of interest" description="Disordered" evidence="1">
    <location>
        <begin position="54"/>
        <end position="79"/>
    </location>
</feature>
<protein>
    <submittedName>
        <fullName evidence="3">Bifunctional DNA primase/polymerase</fullName>
    </submittedName>
</protein>
<feature type="domain" description="DNA primase/polymerase bifunctional N-terminal" evidence="2">
    <location>
        <begin position="90"/>
        <end position="272"/>
    </location>
</feature>
<dbReference type="SMART" id="SM00943">
    <property type="entry name" value="Prim-Pol"/>
    <property type="match status" value="1"/>
</dbReference>
<dbReference type="CDD" id="cd04859">
    <property type="entry name" value="Prim_Pol"/>
    <property type="match status" value="1"/>
</dbReference>
<accession>A0ABS1XRQ2</accession>
<proteinExistence type="predicted"/>
<evidence type="ECO:0000313" key="3">
    <source>
        <dbReference type="EMBL" id="MBM0231903.1"/>
    </source>
</evidence>
<dbReference type="InterPro" id="IPR015330">
    <property type="entry name" value="DNA_primase/pol_bifunc_N"/>
</dbReference>
<evidence type="ECO:0000313" key="4">
    <source>
        <dbReference type="Proteomes" id="UP000601027"/>
    </source>
</evidence>
<gene>
    <name evidence="3" type="ORF">JNW91_08555</name>
</gene>
<dbReference type="Proteomes" id="UP000601027">
    <property type="component" value="Unassembled WGS sequence"/>
</dbReference>
<evidence type="ECO:0000256" key="1">
    <source>
        <dbReference type="SAM" id="MobiDB-lite"/>
    </source>
</evidence>
<sequence>MPARWLAASAVLGRPVTDAEAYPHICGRLLAADNARSGRPVLLQRRDCAACAQGRHERLHGRPPADRLTTSPAPPERTRTMPDNPLLTAALAHAARGWHVFPLRPDDKRPAFPDHAGDDCNGRDPRCRAAGHHLGWEPRATCDPDRIRRAWTARPYGIGLACGPSRLVVVDLDRPKDDTTGPTGLDTLADLAATHAAPVEPTYTVTTGRGGTHLYYRHPDDGPELRNTAGTLGPLVDTRAHGGYVVAAGSTVSGRPYRVDLDTDPAPLPGWLAARLAPAPLPPQRPVVVSLPTDRSGAYVRAAISREADRVTTAPAGERNRALYVAAVALGQLTAGGSLTAEDAKSVLEQAAARAGLGHVETARTIRSGLAAGSKRPRQVAA</sequence>
<dbReference type="EMBL" id="JAEVHM010000026">
    <property type="protein sequence ID" value="MBM0231903.1"/>
    <property type="molecule type" value="Genomic_DNA"/>
</dbReference>
<evidence type="ECO:0000259" key="2">
    <source>
        <dbReference type="SMART" id="SM00943"/>
    </source>
</evidence>
<organism evidence="3 4">
    <name type="scientific">Micromonospora parastrephiae</name>
    <dbReference type="NCBI Taxonomy" id="2806101"/>
    <lineage>
        <taxon>Bacteria</taxon>
        <taxon>Bacillati</taxon>
        <taxon>Actinomycetota</taxon>
        <taxon>Actinomycetes</taxon>
        <taxon>Micromonosporales</taxon>
        <taxon>Micromonosporaceae</taxon>
        <taxon>Micromonospora</taxon>
    </lineage>
</organism>
<dbReference type="Pfam" id="PF09250">
    <property type="entry name" value="Prim-Pol"/>
    <property type="match status" value="1"/>
</dbReference>
<comment type="caution">
    <text evidence="3">The sequence shown here is derived from an EMBL/GenBank/DDBJ whole genome shotgun (WGS) entry which is preliminary data.</text>
</comment>
<dbReference type="RefSeq" id="WP_203174350.1">
    <property type="nucleotide sequence ID" value="NZ_JAEVHM010000026.1"/>
</dbReference>
<dbReference type="SUPFAM" id="SSF56747">
    <property type="entry name" value="Prim-pol domain"/>
    <property type="match status" value="1"/>
</dbReference>
<name>A0ABS1XRQ2_9ACTN</name>